<evidence type="ECO:0000256" key="3">
    <source>
        <dbReference type="PROSITE-ProRule" id="PRU00339"/>
    </source>
</evidence>
<evidence type="ECO:0000256" key="4">
    <source>
        <dbReference type="SAM" id="SignalP"/>
    </source>
</evidence>
<dbReference type="PANTHER" id="PTHR44943:SF4">
    <property type="entry name" value="TPR REPEAT-CONTAINING PROTEIN MJ0798"/>
    <property type="match status" value="1"/>
</dbReference>
<protein>
    <submittedName>
        <fullName evidence="5">Tetratricopeptide repeat protein</fullName>
    </submittedName>
</protein>
<reference evidence="5 6" key="1">
    <citation type="submission" date="2018-06" db="EMBL/GenBank/DDBJ databases">
        <title>Genomic Encyclopedia of Archaeal and Bacterial Type Strains, Phase II (KMG-II): from individual species to whole genera.</title>
        <authorList>
            <person name="Goeker M."/>
        </authorList>
    </citation>
    <scope>NUCLEOTIDE SEQUENCE [LARGE SCALE GENOMIC DNA]</scope>
    <source>
        <strain evidence="5 6">DSM 17205</strain>
    </source>
</reference>
<dbReference type="Pfam" id="PF13432">
    <property type="entry name" value="TPR_16"/>
    <property type="match status" value="1"/>
</dbReference>
<evidence type="ECO:0000256" key="2">
    <source>
        <dbReference type="ARBA" id="ARBA00022803"/>
    </source>
</evidence>
<keyword evidence="4" id="KW-0732">Signal</keyword>
<keyword evidence="1" id="KW-0677">Repeat</keyword>
<proteinExistence type="predicted"/>
<dbReference type="PANTHER" id="PTHR44943">
    <property type="entry name" value="CELLULOSE SYNTHASE OPERON PROTEIN C"/>
    <property type="match status" value="1"/>
</dbReference>
<dbReference type="SUPFAM" id="SSF48452">
    <property type="entry name" value="TPR-like"/>
    <property type="match status" value="2"/>
</dbReference>
<accession>A0ABX5PXA1</accession>
<comment type="caution">
    <text evidence="5">The sequence shown here is derived from an EMBL/GenBank/DDBJ whole genome shotgun (WGS) entry which is preliminary data.</text>
</comment>
<name>A0ABX5PXA1_9FLAO</name>
<dbReference type="SMART" id="SM00028">
    <property type="entry name" value="TPR"/>
    <property type="match status" value="3"/>
</dbReference>
<dbReference type="Gene3D" id="1.25.40.10">
    <property type="entry name" value="Tetratricopeptide repeat domain"/>
    <property type="match status" value="2"/>
</dbReference>
<organism evidence="5 6">
    <name type="scientific">Nonlabens dokdonensis</name>
    <dbReference type="NCBI Taxonomy" id="328515"/>
    <lineage>
        <taxon>Bacteria</taxon>
        <taxon>Pseudomonadati</taxon>
        <taxon>Bacteroidota</taxon>
        <taxon>Flavobacteriia</taxon>
        <taxon>Flavobacteriales</taxon>
        <taxon>Flavobacteriaceae</taxon>
        <taxon>Nonlabens</taxon>
    </lineage>
</organism>
<gene>
    <name evidence="5" type="ORF">LX97_02093</name>
</gene>
<keyword evidence="2 3" id="KW-0802">TPR repeat</keyword>
<evidence type="ECO:0000313" key="5">
    <source>
        <dbReference type="EMBL" id="PZX39736.1"/>
    </source>
</evidence>
<dbReference type="Pfam" id="PF14559">
    <property type="entry name" value="TPR_19"/>
    <property type="match status" value="1"/>
</dbReference>
<dbReference type="InterPro" id="IPR051685">
    <property type="entry name" value="Ycf3/AcsC/BcsC/TPR_MFPF"/>
</dbReference>
<dbReference type="Proteomes" id="UP000248584">
    <property type="component" value="Unassembled WGS sequence"/>
</dbReference>
<evidence type="ECO:0000256" key="1">
    <source>
        <dbReference type="ARBA" id="ARBA00022737"/>
    </source>
</evidence>
<feature type="chain" id="PRO_5046837311" evidence="4">
    <location>
        <begin position="19"/>
        <end position="394"/>
    </location>
</feature>
<dbReference type="InterPro" id="IPR011990">
    <property type="entry name" value="TPR-like_helical_dom_sf"/>
</dbReference>
<keyword evidence="6" id="KW-1185">Reference proteome</keyword>
<feature type="repeat" description="TPR" evidence="3">
    <location>
        <begin position="288"/>
        <end position="321"/>
    </location>
</feature>
<feature type="signal peptide" evidence="4">
    <location>
        <begin position="1"/>
        <end position="18"/>
    </location>
</feature>
<sequence>MKLKLMILFLAIGSIAFAQKKEMRKIEKAISKENFVEAQNIFRSIDENSVEEKYAATYNFYKAANYMDLTGKNPANLDVLRKAEAAVAKAKEAGYSDPVLEPMLEKMMLDRKFAIVSENLKSGNLETAATLLEEMYEKYPENLGLLYDLSNIRYSLKDYDKALEYYTILLDKKYDGVLTTYKAVKTNGEEQVFVSEKLRDLSVQSGSHSNPTESKSSSLLGDIVLKTVWIYVNQDNKSKGLEVYKQSVASNPDDISLKLAKADIYLTLGMMDEYKEAIENMGDDIKDPNVFINLGIDALKNEKYDSAITYFKSGLKLDPDNYVALVNIANSYINKGNSKGNTAEDQKKLYLLAIDNFRKAHVIKPEVKDITKTLVNLYEFLDMKEQAAEMKAKL</sequence>
<evidence type="ECO:0000313" key="6">
    <source>
        <dbReference type="Proteomes" id="UP000248584"/>
    </source>
</evidence>
<dbReference type="EMBL" id="QKZR01000003">
    <property type="protein sequence ID" value="PZX39736.1"/>
    <property type="molecule type" value="Genomic_DNA"/>
</dbReference>
<dbReference type="InterPro" id="IPR019734">
    <property type="entry name" value="TPR_rpt"/>
</dbReference>
<dbReference type="PROSITE" id="PS50005">
    <property type="entry name" value="TPR"/>
    <property type="match status" value="1"/>
</dbReference>